<feature type="domain" description="N-acetyltransferase" evidence="2">
    <location>
        <begin position="21"/>
        <end position="169"/>
    </location>
</feature>
<name>A0A1N7GXR2_9EURY</name>
<dbReference type="STRING" id="308853.SAMN05421752_11745"/>
<proteinExistence type="predicted"/>
<accession>A0A1N7GXR2</accession>
<dbReference type="SUPFAM" id="SSF55729">
    <property type="entry name" value="Acyl-CoA N-acyltransferases (Nat)"/>
    <property type="match status" value="1"/>
</dbReference>
<protein>
    <submittedName>
        <fullName evidence="3">Acetyltransferase (GNAT) family protein</fullName>
    </submittedName>
</protein>
<sequence length="169" mass="19422">MSVGSQYAAETRGETQMSTTTTIRQLSTEDDLRTGFPILNELRTHLDEDLFFELYEQMHEEGYRLFGLYDDDEIVAVAGVTVSTNFYLGKHAYVYDLVTTESRRSEGFGEQLLSFVHDWAATEGCEAVELESGLWRDDAHRFYTDTLGYEKYCYSFKYDLTNDDGEASE</sequence>
<feature type="compositionally biased region" description="Polar residues" evidence="1">
    <location>
        <begin position="14"/>
        <end position="24"/>
    </location>
</feature>
<keyword evidence="4" id="KW-1185">Reference proteome</keyword>
<dbReference type="InterPro" id="IPR016181">
    <property type="entry name" value="Acyl_CoA_acyltransferase"/>
</dbReference>
<dbReference type="Gene3D" id="3.40.630.30">
    <property type="match status" value="1"/>
</dbReference>
<dbReference type="PROSITE" id="PS51186">
    <property type="entry name" value="GNAT"/>
    <property type="match status" value="1"/>
</dbReference>
<feature type="region of interest" description="Disordered" evidence="1">
    <location>
        <begin position="1"/>
        <end position="24"/>
    </location>
</feature>
<dbReference type="AlphaFoldDB" id="A0A1N7GXR2"/>
<dbReference type="Proteomes" id="UP000185936">
    <property type="component" value="Unassembled WGS sequence"/>
</dbReference>
<evidence type="ECO:0000313" key="4">
    <source>
        <dbReference type="Proteomes" id="UP000185936"/>
    </source>
</evidence>
<dbReference type="CDD" id="cd04301">
    <property type="entry name" value="NAT_SF"/>
    <property type="match status" value="1"/>
</dbReference>
<dbReference type="EMBL" id="FTNR01000017">
    <property type="protein sequence ID" value="SIS17352.1"/>
    <property type="molecule type" value="Genomic_DNA"/>
</dbReference>
<evidence type="ECO:0000313" key="3">
    <source>
        <dbReference type="EMBL" id="SIS17352.1"/>
    </source>
</evidence>
<dbReference type="Pfam" id="PF00583">
    <property type="entry name" value="Acetyltransf_1"/>
    <property type="match status" value="1"/>
</dbReference>
<organism evidence="3 4">
    <name type="scientific">Natronorubrum thiooxidans</name>
    <dbReference type="NCBI Taxonomy" id="308853"/>
    <lineage>
        <taxon>Archaea</taxon>
        <taxon>Methanobacteriati</taxon>
        <taxon>Methanobacteriota</taxon>
        <taxon>Stenosarchaea group</taxon>
        <taxon>Halobacteria</taxon>
        <taxon>Halobacteriales</taxon>
        <taxon>Natrialbaceae</taxon>
        <taxon>Natronorubrum</taxon>
    </lineage>
</organism>
<reference evidence="4" key="1">
    <citation type="submission" date="2017-01" db="EMBL/GenBank/DDBJ databases">
        <authorList>
            <person name="Varghese N."/>
            <person name="Submissions S."/>
        </authorList>
    </citation>
    <scope>NUCLEOTIDE SEQUENCE [LARGE SCALE GENOMIC DNA]</scope>
    <source>
        <strain evidence="4">type strain: HArc-</strain>
    </source>
</reference>
<gene>
    <name evidence="3" type="ORF">SAMN05421752_11745</name>
</gene>
<evidence type="ECO:0000256" key="1">
    <source>
        <dbReference type="SAM" id="MobiDB-lite"/>
    </source>
</evidence>
<dbReference type="InterPro" id="IPR000182">
    <property type="entry name" value="GNAT_dom"/>
</dbReference>
<evidence type="ECO:0000259" key="2">
    <source>
        <dbReference type="PROSITE" id="PS51186"/>
    </source>
</evidence>
<dbReference type="GO" id="GO:0016747">
    <property type="term" value="F:acyltransferase activity, transferring groups other than amino-acyl groups"/>
    <property type="evidence" value="ECO:0007669"/>
    <property type="project" value="InterPro"/>
</dbReference>
<keyword evidence="3" id="KW-0808">Transferase</keyword>